<dbReference type="EMBL" id="MN739032">
    <property type="protein sequence ID" value="QHT36202.1"/>
    <property type="molecule type" value="Genomic_DNA"/>
</dbReference>
<dbReference type="AlphaFoldDB" id="A0A6C0F4W1"/>
<evidence type="ECO:0000313" key="1">
    <source>
        <dbReference type="EMBL" id="QHT36202.1"/>
    </source>
</evidence>
<name>A0A6C0F4W1_9ZZZZ</name>
<organism evidence="1">
    <name type="scientific">viral metagenome</name>
    <dbReference type="NCBI Taxonomy" id="1070528"/>
    <lineage>
        <taxon>unclassified sequences</taxon>
        <taxon>metagenomes</taxon>
        <taxon>organismal metagenomes</taxon>
    </lineage>
</organism>
<sequence length="79" mass="9047">MHLSKLVHSQTGKYVMSVLLGLGLATLFRTVCKDKNCIIYQAPPWNEIDGQIYKYDGKCYKYNAEPTQCNKNKQIVDFA</sequence>
<protein>
    <submittedName>
        <fullName evidence="1">Uncharacterized protein</fullName>
    </submittedName>
</protein>
<reference evidence="1" key="1">
    <citation type="journal article" date="2020" name="Nature">
        <title>Giant virus diversity and host interactions through global metagenomics.</title>
        <authorList>
            <person name="Schulz F."/>
            <person name="Roux S."/>
            <person name="Paez-Espino D."/>
            <person name="Jungbluth S."/>
            <person name="Walsh D.A."/>
            <person name="Denef V.J."/>
            <person name="McMahon K.D."/>
            <person name="Konstantinidis K.T."/>
            <person name="Eloe-Fadrosh E.A."/>
            <person name="Kyrpides N.C."/>
            <person name="Woyke T."/>
        </authorList>
    </citation>
    <scope>NUCLEOTIDE SEQUENCE</scope>
    <source>
        <strain evidence="1">GVMAG-M-3300009182-46</strain>
    </source>
</reference>
<proteinExistence type="predicted"/>
<accession>A0A6C0F4W1</accession>